<evidence type="ECO:0000313" key="2">
    <source>
        <dbReference type="Proteomes" id="UP001224781"/>
    </source>
</evidence>
<proteinExistence type="predicted"/>
<evidence type="ECO:0000313" key="1">
    <source>
        <dbReference type="EMBL" id="MDQ1184935.1"/>
    </source>
</evidence>
<gene>
    <name evidence="1" type="ORF">QE408_002078</name>
</gene>
<keyword evidence="2" id="KW-1185">Reference proteome</keyword>
<reference evidence="1 2" key="1">
    <citation type="submission" date="2023-07" db="EMBL/GenBank/DDBJ databases">
        <title>Functional and genomic diversity of the sorghum phyllosphere microbiome.</title>
        <authorList>
            <person name="Shade A."/>
        </authorList>
    </citation>
    <scope>NUCLEOTIDE SEQUENCE [LARGE SCALE GENOMIC DNA]</scope>
    <source>
        <strain evidence="1 2">SORGH_AS_1126</strain>
    </source>
</reference>
<name>A0ABU0UJ12_9HYPH</name>
<protein>
    <submittedName>
        <fullName evidence="1">Uncharacterized protein</fullName>
    </submittedName>
</protein>
<accession>A0ABU0UJ12</accession>
<organism evidence="1 2">
    <name type="scientific">Agrobacterium larrymoorei</name>
    <dbReference type="NCBI Taxonomy" id="160699"/>
    <lineage>
        <taxon>Bacteria</taxon>
        <taxon>Pseudomonadati</taxon>
        <taxon>Pseudomonadota</taxon>
        <taxon>Alphaproteobacteria</taxon>
        <taxon>Hyphomicrobiales</taxon>
        <taxon>Rhizobiaceae</taxon>
        <taxon>Rhizobium/Agrobacterium group</taxon>
        <taxon>Agrobacterium</taxon>
    </lineage>
</organism>
<dbReference type="Proteomes" id="UP001224781">
    <property type="component" value="Unassembled WGS sequence"/>
</dbReference>
<sequence length="102" mass="11811">MINEFGPYAQMATLGEQMANRYQMDENLELGPHLAHYMEEVEVNIAADRFNHVGFMEKILERLKSTPEATDERRRQEFLQAVSVALQERIDRTSREVALDGI</sequence>
<dbReference type="EMBL" id="JAUTBL010000002">
    <property type="protein sequence ID" value="MDQ1184935.1"/>
    <property type="molecule type" value="Genomic_DNA"/>
</dbReference>
<dbReference type="RefSeq" id="WP_306930810.1">
    <property type="nucleotide sequence ID" value="NZ_JAUTBL010000002.1"/>
</dbReference>
<comment type="caution">
    <text evidence="1">The sequence shown here is derived from an EMBL/GenBank/DDBJ whole genome shotgun (WGS) entry which is preliminary data.</text>
</comment>